<evidence type="ECO:0000313" key="2">
    <source>
        <dbReference type="EMBL" id="EQB61047.1"/>
    </source>
</evidence>
<sequence length="420" mass="50267">MNNGIFKYIKKKKIKESNSSQEVLVTNKIDFFEIQNDNNIKILTDKNNGISDNVKINHLECEKNQIDKYVDNIKNCNSIIRLKNCYSDINTDKKFKKLDKLSKDYDINNKKLQKSSLIISLKTDNQIKSIKKTEKSTDSNKEKYKSIPHTAMKLKCSDYNTINKHVLLPKKYLNLSRIYRVMNTIQKYNMNRNLSNIFSVLVNSMEQILKNKIYLKDIEQIKYLIKEKIIIKLIKYNDENTFTFKLLIDNDEFDRILWEYYQENKDKTKRVDEDVCDIPRSIIFTENKDDLKENEVIDNICDKTIITEKICVLDKNVDKECKYTNNKKLSILERIKEREIQRKEKFIIESQKTDNSLFLKKLNKYYKKEKKQCIKVSEIIKVFDLYDGYNYLKKLIVEEDSYQFKNIFGHEYLKRKSMNV</sequence>
<feature type="domain" description="CDT1 Geminin-binding" evidence="1">
    <location>
        <begin position="168"/>
        <end position="286"/>
    </location>
</feature>
<dbReference type="Proteomes" id="UP000053780">
    <property type="component" value="Unassembled WGS sequence"/>
</dbReference>
<dbReference type="SMART" id="SM01075">
    <property type="entry name" value="CDT1"/>
    <property type="match status" value="1"/>
</dbReference>
<keyword evidence="3" id="KW-1185">Reference proteome</keyword>
<dbReference type="HOGENOM" id="CLU_653988_0_0_1"/>
<evidence type="ECO:0000313" key="3">
    <source>
        <dbReference type="Proteomes" id="UP000053780"/>
    </source>
</evidence>
<dbReference type="AlphaFoldDB" id="T0L0H1"/>
<gene>
    <name evidence="2" type="ORF">NAPIS_ORF01384</name>
</gene>
<dbReference type="InterPro" id="IPR014939">
    <property type="entry name" value="CDT1_Gemini-bd-like"/>
</dbReference>
<evidence type="ECO:0000259" key="1">
    <source>
        <dbReference type="SMART" id="SM01075"/>
    </source>
</evidence>
<reference evidence="2 3" key="1">
    <citation type="journal article" date="2013" name="BMC Genomics">
        <title>Genome sequencing and comparative genomics of honey bee microsporidia, Nosema apis reveal novel insights into host-parasite interactions.</title>
        <authorList>
            <person name="Chen Yp."/>
            <person name="Pettis J.S."/>
            <person name="Zhao Y."/>
            <person name="Liu X."/>
            <person name="Tallon L.J."/>
            <person name="Sadzewicz L.D."/>
            <person name="Li R."/>
            <person name="Zheng H."/>
            <person name="Huang S."/>
            <person name="Zhang X."/>
            <person name="Hamilton M.C."/>
            <person name="Pernal S.F."/>
            <person name="Melathopoulos A.P."/>
            <person name="Yan X."/>
            <person name="Evans J.D."/>
        </authorList>
    </citation>
    <scope>NUCLEOTIDE SEQUENCE [LARGE SCALE GENOMIC DNA]</scope>
    <source>
        <strain evidence="2 3">BRL 01</strain>
    </source>
</reference>
<accession>T0L0H1</accession>
<name>T0L0H1_9MICR</name>
<dbReference type="OrthoDB" id="2196281at2759"/>
<dbReference type="EMBL" id="KE647183">
    <property type="protein sequence ID" value="EQB61047.1"/>
    <property type="molecule type" value="Genomic_DNA"/>
</dbReference>
<proteinExistence type="predicted"/>
<protein>
    <recommendedName>
        <fullName evidence="1">CDT1 Geminin-binding domain-containing protein</fullName>
    </recommendedName>
</protein>
<dbReference type="SUPFAM" id="SSF46785">
    <property type="entry name" value="Winged helix' DNA-binding domain"/>
    <property type="match status" value="1"/>
</dbReference>
<organism evidence="2 3">
    <name type="scientific">Vairimorpha apis BRL 01</name>
    <dbReference type="NCBI Taxonomy" id="1037528"/>
    <lineage>
        <taxon>Eukaryota</taxon>
        <taxon>Fungi</taxon>
        <taxon>Fungi incertae sedis</taxon>
        <taxon>Microsporidia</taxon>
        <taxon>Nosematidae</taxon>
        <taxon>Vairimorpha</taxon>
    </lineage>
</organism>
<dbReference type="VEuPathDB" id="MicrosporidiaDB:NAPIS_ORF01384"/>
<dbReference type="InterPro" id="IPR036390">
    <property type="entry name" value="WH_DNA-bd_sf"/>
</dbReference>